<evidence type="ECO:0000313" key="1">
    <source>
        <dbReference type="EMBL" id="GMT24885.1"/>
    </source>
</evidence>
<dbReference type="Proteomes" id="UP001432322">
    <property type="component" value="Unassembled WGS sequence"/>
</dbReference>
<gene>
    <name evidence="1" type="ORF">PFISCL1PPCAC_16182</name>
</gene>
<name>A0AAV5W3G8_9BILA</name>
<sequence length="193" mass="21865">QNQSMDSKIVKFKIAEISKFTNLNHSSVKFVDGLPICFTLLRESCPWNCEEFDSSDNRIAFHSPIDSTHSSLLLLVNGGSDCRMWRAEIEASLIVINEEPEKNIRYTMNCTFSRKDGVRKFALEVSMFSSERGFIKDDRLELQLVITKKSILGILKPLEFDFSAPGVGSDDVKLIIEGEKVHVSKNYISMHSP</sequence>
<dbReference type="EMBL" id="BTSY01000004">
    <property type="protein sequence ID" value="GMT24885.1"/>
    <property type="molecule type" value="Genomic_DNA"/>
</dbReference>
<comment type="caution">
    <text evidence="1">The sequence shown here is derived from an EMBL/GenBank/DDBJ whole genome shotgun (WGS) entry which is preliminary data.</text>
</comment>
<accession>A0AAV5W3G8</accession>
<feature type="non-terminal residue" evidence="1">
    <location>
        <position position="1"/>
    </location>
</feature>
<dbReference type="PANTHER" id="PTHR47022:SF1">
    <property type="entry name" value="BTB AND MATH DOMAIN-CONTAINING PROTEIN 36-RELATED"/>
    <property type="match status" value="1"/>
</dbReference>
<keyword evidence="2" id="KW-1185">Reference proteome</keyword>
<protein>
    <recommendedName>
        <fullName evidence="3">MATH domain-containing protein</fullName>
    </recommendedName>
</protein>
<evidence type="ECO:0000313" key="2">
    <source>
        <dbReference type="Proteomes" id="UP001432322"/>
    </source>
</evidence>
<feature type="non-terminal residue" evidence="1">
    <location>
        <position position="193"/>
    </location>
</feature>
<reference evidence="1" key="1">
    <citation type="submission" date="2023-10" db="EMBL/GenBank/DDBJ databases">
        <title>Genome assembly of Pristionchus species.</title>
        <authorList>
            <person name="Yoshida K."/>
            <person name="Sommer R.J."/>
        </authorList>
    </citation>
    <scope>NUCLEOTIDE SEQUENCE</scope>
    <source>
        <strain evidence="1">RS5133</strain>
    </source>
</reference>
<dbReference type="Gene3D" id="2.60.210.10">
    <property type="entry name" value="Apoptosis, Tumor Necrosis Factor Receptor Associated Protein 2, Chain A"/>
    <property type="match status" value="1"/>
</dbReference>
<organism evidence="1 2">
    <name type="scientific">Pristionchus fissidentatus</name>
    <dbReference type="NCBI Taxonomy" id="1538716"/>
    <lineage>
        <taxon>Eukaryota</taxon>
        <taxon>Metazoa</taxon>
        <taxon>Ecdysozoa</taxon>
        <taxon>Nematoda</taxon>
        <taxon>Chromadorea</taxon>
        <taxon>Rhabditida</taxon>
        <taxon>Rhabditina</taxon>
        <taxon>Diplogasteromorpha</taxon>
        <taxon>Diplogasteroidea</taxon>
        <taxon>Neodiplogasteridae</taxon>
        <taxon>Pristionchus</taxon>
    </lineage>
</organism>
<dbReference type="InterPro" id="IPR008974">
    <property type="entry name" value="TRAF-like"/>
</dbReference>
<dbReference type="AlphaFoldDB" id="A0AAV5W3G8"/>
<evidence type="ECO:0008006" key="3">
    <source>
        <dbReference type="Google" id="ProtNLM"/>
    </source>
</evidence>
<dbReference type="PANTHER" id="PTHR47022">
    <property type="entry name" value="BTB AND MATH DOMAIN-CONTAINING PROTEIN 36-RELATED"/>
    <property type="match status" value="1"/>
</dbReference>
<proteinExistence type="predicted"/>